<dbReference type="Gene3D" id="3.60.110.10">
    <property type="entry name" value="Carbon-nitrogen hydrolase"/>
    <property type="match status" value="1"/>
</dbReference>
<feature type="domain" description="CN hydrolase" evidence="2">
    <location>
        <begin position="5"/>
        <end position="273"/>
    </location>
</feature>
<dbReference type="InterPro" id="IPR050345">
    <property type="entry name" value="Aliph_Amidase/BUP"/>
</dbReference>
<reference evidence="3" key="1">
    <citation type="submission" date="2021-11" db="EMBL/GenBank/DDBJ databases">
        <title>Draft genome sequence of Alcaligenes endophyticus type strain CCUG 75668T.</title>
        <authorList>
            <person name="Salva-Serra F."/>
            <person name="Duran R.E."/>
            <person name="Seeger M."/>
            <person name="Moore E.R.B."/>
            <person name="Jaen-Luchoro D."/>
        </authorList>
    </citation>
    <scope>NUCLEOTIDE SEQUENCE</scope>
    <source>
        <strain evidence="3">CCUG 75668</strain>
    </source>
</reference>
<evidence type="ECO:0000313" key="3">
    <source>
        <dbReference type="EMBL" id="MDN4120222.1"/>
    </source>
</evidence>
<dbReference type="Proteomes" id="UP001168613">
    <property type="component" value="Unassembled WGS sequence"/>
</dbReference>
<keyword evidence="4" id="KW-1185">Reference proteome</keyword>
<dbReference type="RefSeq" id="WP_266122448.1">
    <property type="nucleotide sequence ID" value="NZ_JAJHNU010000001.1"/>
</dbReference>
<gene>
    <name evidence="3" type="ORF">LMS43_02845</name>
</gene>
<dbReference type="EMBL" id="JAJHNU010000001">
    <property type="protein sequence ID" value="MDN4120222.1"/>
    <property type="molecule type" value="Genomic_DNA"/>
</dbReference>
<dbReference type="GO" id="GO:0016787">
    <property type="term" value="F:hydrolase activity"/>
    <property type="evidence" value="ECO:0007669"/>
    <property type="project" value="UniProtKB-KW"/>
</dbReference>
<sequence length="307" mass="34199">MKRTLHLAVAQTGPIQAHHSRKEVVARLCELLKEAASRGARWVVFPELTLTTFFPRWSMDDPAQVRSYFEAEMPSPETLPLFELSRDLQVGFYLGYAELAGERQFNSSILVDGGKIIGKYRKIHIPGDAQAQENYPVQHLEKKYFEVGDLGFPVFDAGEARIGMCICNDRRWPETYRVMGLQAVDIVMVGYNTPVAYGRLGEPAHLPALQNQLPLKASAYQNTCWIAAAAKAGVEEGIPMIGGSCIVAPTGEIAVQALSEDDEVINYVCDLDLANGYRNNIFNFARHRRPEHYKAIVERTGADTTPL</sequence>
<evidence type="ECO:0000256" key="1">
    <source>
        <dbReference type="ARBA" id="ARBA00022801"/>
    </source>
</evidence>
<keyword evidence="1 3" id="KW-0378">Hydrolase</keyword>
<dbReference type="PROSITE" id="PS50263">
    <property type="entry name" value="CN_HYDROLASE"/>
    <property type="match status" value="1"/>
</dbReference>
<name>A0ABT8EG01_9BURK</name>
<dbReference type="SUPFAM" id="SSF56317">
    <property type="entry name" value="Carbon-nitrogen hydrolase"/>
    <property type="match status" value="1"/>
</dbReference>
<evidence type="ECO:0000313" key="4">
    <source>
        <dbReference type="Proteomes" id="UP001168613"/>
    </source>
</evidence>
<dbReference type="PANTHER" id="PTHR43674:SF12">
    <property type="entry name" value="NITRILASE C965.09-RELATED"/>
    <property type="match status" value="1"/>
</dbReference>
<comment type="caution">
    <text evidence="3">The sequence shown here is derived from an EMBL/GenBank/DDBJ whole genome shotgun (WGS) entry which is preliminary data.</text>
</comment>
<dbReference type="Pfam" id="PF00795">
    <property type="entry name" value="CN_hydrolase"/>
    <property type="match status" value="1"/>
</dbReference>
<dbReference type="InterPro" id="IPR036526">
    <property type="entry name" value="C-N_Hydrolase_sf"/>
</dbReference>
<dbReference type="PANTHER" id="PTHR43674">
    <property type="entry name" value="NITRILASE C965.09-RELATED"/>
    <property type="match status" value="1"/>
</dbReference>
<protein>
    <submittedName>
        <fullName evidence="3">N-carbamoyl-D-amino-acid hydrolase</fullName>
    </submittedName>
</protein>
<organism evidence="3 4">
    <name type="scientific">Alcaligenes endophyticus</name>
    <dbReference type="NCBI Taxonomy" id="1929088"/>
    <lineage>
        <taxon>Bacteria</taxon>
        <taxon>Pseudomonadati</taxon>
        <taxon>Pseudomonadota</taxon>
        <taxon>Betaproteobacteria</taxon>
        <taxon>Burkholderiales</taxon>
        <taxon>Alcaligenaceae</taxon>
        <taxon>Alcaligenes</taxon>
    </lineage>
</organism>
<accession>A0ABT8EG01</accession>
<proteinExistence type="predicted"/>
<dbReference type="CDD" id="cd07569">
    <property type="entry name" value="DCase"/>
    <property type="match status" value="1"/>
</dbReference>
<dbReference type="InterPro" id="IPR003010">
    <property type="entry name" value="C-N_Hydrolase"/>
</dbReference>
<evidence type="ECO:0000259" key="2">
    <source>
        <dbReference type="PROSITE" id="PS50263"/>
    </source>
</evidence>